<proteinExistence type="predicted"/>
<keyword evidence="2" id="KW-1185">Reference proteome</keyword>
<dbReference type="EMBL" id="ASRX01000072">
    <property type="protein sequence ID" value="EYF01752.1"/>
    <property type="molecule type" value="Genomic_DNA"/>
</dbReference>
<dbReference type="STRING" id="1192034.CAP_7818"/>
<dbReference type="Proteomes" id="UP000019678">
    <property type="component" value="Unassembled WGS sequence"/>
</dbReference>
<reference evidence="1 2" key="1">
    <citation type="submission" date="2013-05" db="EMBL/GenBank/DDBJ databases">
        <title>Genome assembly of Chondromyces apiculatus DSM 436.</title>
        <authorList>
            <person name="Sharma G."/>
            <person name="Khatri I."/>
            <person name="Kaur C."/>
            <person name="Mayilraj S."/>
            <person name="Subramanian S."/>
        </authorList>
    </citation>
    <scope>NUCLEOTIDE SEQUENCE [LARGE SCALE GENOMIC DNA]</scope>
    <source>
        <strain evidence="1 2">DSM 436</strain>
    </source>
</reference>
<dbReference type="OrthoDB" id="7977953at2"/>
<dbReference type="RefSeq" id="WP_156041404.1">
    <property type="nucleotide sequence ID" value="NZ_ASRX01000072.1"/>
</dbReference>
<organism evidence="1 2">
    <name type="scientific">Chondromyces apiculatus DSM 436</name>
    <dbReference type="NCBI Taxonomy" id="1192034"/>
    <lineage>
        <taxon>Bacteria</taxon>
        <taxon>Pseudomonadati</taxon>
        <taxon>Myxococcota</taxon>
        <taxon>Polyangia</taxon>
        <taxon>Polyangiales</taxon>
        <taxon>Polyangiaceae</taxon>
        <taxon>Chondromyces</taxon>
    </lineage>
</organism>
<name>A0A017SYA1_9BACT</name>
<protein>
    <submittedName>
        <fullName evidence="1">Uncharacterized protein</fullName>
    </submittedName>
</protein>
<comment type="caution">
    <text evidence="1">The sequence shown here is derived from an EMBL/GenBank/DDBJ whole genome shotgun (WGS) entry which is preliminary data.</text>
</comment>
<evidence type="ECO:0000313" key="2">
    <source>
        <dbReference type="Proteomes" id="UP000019678"/>
    </source>
</evidence>
<gene>
    <name evidence="1" type="ORF">CAP_7818</name>
</gene>
<evidence type="ECO:0000313" key="1">
    <source>
        <dbReference type="EMBL" id="EYF01752.1"/>
    </source>
</evidence>
<dbReference type="AlphaFoldDB" id="A0A017SYA1"/>
<accession>A0A017SYA1</accession>
<dbReference type="eggNOG" id="ENOG502ZAXJ">
    <property type="taxonomic scope" value="Bacteria"/>
</dbReference>
<sequence length="300" mass="33602">MAAARSSLPVVHARPAAAPLARSPLERAGEEDLFHDYVLSAYAPLAPHVGKLRSLNLLVESFAVAGLEAEGLSLLRCVREGLGAFRTVWGVKRVHATGALGWELYFYDWERAHADLSLPRLQEIFAPVVEVDAREPYPLPWHMVSIEVSREALARRGRVGAHLYIDMRSYALLGEKFTFENVYTFHDPRTEVDMILHRLKSSVHFDPERDGVAALMPPPLRRCGKVCVANKRSSDAVYFSRIRTPDLAWFLRTHAWPEEMTALVGGRAMELDHLLWDVGVDFDRAGGVLTARKTGVYGSF</sequence>